<dbReference type="GO" id="GO:0042709">
    <property type="term" value="C:succinate-CoA ligase complex"/>
    <property type="evidence" value="ECO:0007669"/>
    <property type="project" value="TreeGrafter"/>
</dbReference>
<dbReference type="PANTHER" id="PTHR11815:SF10">
    <property type="entry name" value="SUCCINATE--COA LIGASE [GDP-FORMING] SUBUNIT BETA, MITOCHONDRIAL"/>
    <property type="match status" value="1"/>
</dbReference>
<dbReference type="Gene3D" id="3.40.50.261">
    <property type="entry name" value="Succinyl-CoA synthetase domains"/>
    <property type="match status" value="1"/>
</dbReference>
<gene>
    <name evidence="7 8" type="primary">sucC</name>
    <name evidence="8" type="ORF">CPIN18021_0808</name>
</gene>
<dbReference type="InterPro" id="IPR005811">
    <property type="entry name" value="SUCC_ACL_C"/>
</dbReference>
<dbReference type="Proteomes" id="UP000190868">
    <property type="component" value="Chromosome"/>
</dbReference>
<dbReference type="PROSITE" id="PS01217">
    <property type="entry name" value="SUCCINYL_COA_LIG_3"/>
    <property type="match status" value="1"/>
</dbReference>
<keyword evidence="5 7" id="KW-0547">Nucleotide-binding</keyword>
<dbReference type="SUPFAM" id="SSF52210">
    <property type="entry name" value="Succinyl-CoA synthetase domains"/>
    <property type="match status" value="1"/>
</dbReference>
<dbReference type="GO" id="GO:0004776">
    <property type="term" value="F:succinate-CoA ligase (GDP-forming) activity"/>
    <property type="evidence" value="ECO:0007669"/>
    <property type="project" value="RHEA"/>
</dbReference>
<comment type="cofactor">
    <cofactor evidence="7">
        <name>Mg(2+)</name>
        <dbReference type="ChEBI" id="CHEBI:18420"/>
    </cofactor>
    <text evidence="7">Binds 1 Mg(2+) ion per subunit.</text>
</comment>
<dbReference type="NCBIfam" id="TIGR01016">
    <property type="entry name" value="sucCoAbeta"/>
    <property type="match status" value="1"/>
</dbReference>
<feature type="binding site" evidence="7">
    <location>
        <position position="99"/>
    </location>
    <ligand>
        <name>ATP</name>
        <dbReference type="ChEBI" id="CHEBI:30616"/>
    </ligand>
</feature>
<evidence type="ECO:0000313" key="9">
    <source>
        <dbReference type="Proteomes" id="UP000190868"/>
    </source>
</evidence>
<comment type="similarity">
    <text evidence="1 7">Belongs to the succinate/malate CoA ligase beta subunit family.</text>
</comment>
<evidence type="ECO:0000256" key="3">
    <source>
        <dbReference type="ARBA" id="ARBA00022598"/>
    </source>
</evidence>
<dbReference type="InterPro" id="IPR013815">
    <property type="entry name" value="ATP_grasp_subdomain_1"/>
</dbReference>
<comment type="pathway">
    <text evidence="7">Carbohydrate metabolism; tricarboxylic acid cycle; succinate from succinyl-CoA (ligase route): step 1/1.</text>
</comment>
<evidence type="ECO:0000256" key="5">
    <source>
        <dbReference type="ARBA" id="ARBA00022741"/>
    </source>
</evidence>
<comment type="caution">
    <text evidence="7">Lacks conserved residue(s) required for the propagation of feature annotation.</text>
</comment>
<evidence type="ECO:0000256" key="6">
    <source>
        <dbReference type="ARBA" id="ARBA00022842"/>
    </source>
</evidence>
<feature type="binding site" evidence="7">
    <location>
        <position position="46"/>
    </location>
    <ligand>
        <name>ATP</name>
        <dbReference type="ChEBI" id="CHEBI:30616"/>
    </ligand>
</feature>
<dbReference type="EC" id="6.2.1.5" evidence="7"/>
<dbReference type="Gene3D" id="3.30.470.20">
    <property type="entry name" value="ATP-grasp fold, B domain"/>
    <property type="match status" value="1"/>
</dbReference>
<keyword evidence="7" id="KW-0067">ATP-binding</keyword>
<comment type="catalytic activity">
    <reaction evidence="7">
        <text>succinate + ATP + CoA = succinyl-CoA + ADP + phosphate</text>
        <dbReference type="Rhea" id="RHEA:17661"/>
        <dbReference type="ChEBI" id="CHEBI:30031"/>
        <dbReference type="ChEBI" id="CHEBI:30616"/>
        <dbReference type="ChEBI" id="CHEBI:43474"/>
        <dbReference type="ChEBI" id="CHEBI:57287"/>
        <dbReference type="ChEBI" id="CHEBI:57292"/>
        <dbReference type="ChEBI" id="CHEBI:456216"/>
        <dbReference type="EC" id="6.2.1.5"/>
    </reaction>
</comment>
<dbReference type="GO" id="GO:0006104">
    <property type="term" value="P:succinyl-CoA metabolic process"/>
    <property type="evidence" value="ECO:0007669"/>
    <property type="project" value="TreeGrafter"/>
</dbReference>
<dbReference type="GO" id="GO:0004775">
    <property type="term" value="F:succinate-CoA ligase (ADP-forming) activity"/>
    <property type="evidence" value="ECO:0007669"/>
    <property type="project" value="UniProtKB-UniRule"/>
</dbReference>
<protein>
    <recommendedName>
        <fullName evidence="7">Succinate--CoA ligase [ADP-forming] subunit beta</fullName>
        <ecNumber evidence="7">6.2.1.5</ecNumber>
    </recommendedName>
    <alternativeName>
        <fullName evidence="7">Succinyl-CoA synthetase subunit beta</fullName>
        <shortName evidence="7">SCS-beta</shortName>
    </alternativeName>
</protein>
<dbReference type="InterPro" id="IPR016102">
    <property type="entry name" value="Succinyl-CoA_synth-like"/>
</dbReference>
<dbReference type="SUPFAM" id="SSF56059">
    <property type="entry name" value="Glutathione synthetase ATP-binding domain-like"/>
    <property type="match status" value="1"/>
</dbReference>
<dbReference type="GO" id="GO:0000287">
    <property type="term" value="F:magnesium ion binding"/>
    <property type="evidence" value="ECO:0007669"/>
    <property type="project" value="UniProtKB-UniRule"/>
</dbReference>
<dbReference type="GO" id="GO:0005829">
    <property type="term" value="C:cytosol"/>
    <property type="evidence" value="ECO:0007669"/>
    <property type="project" value="TreeGrafter"/>
</dbReference>
<keyword evidence="6 7" id="KW-0460">Magnesium</keyword>
<organism evidence="8 9">
    <name type="scientific">Campylobacter pinnipediorum subsp. caledonicus</name>
    <dbReference type="NCBI Taxonomy" id="1874362"/>
    <lineage>
        <taxon>Bacteria</taxon>
        <taxon>Pseudomonadati</taxon>
        <taxon>Campylobacterota</taxon>
        <taxon>Epsilonproteobacteria</taxon>
        <taxon>Campylobacterales</taxon>
        <taxon>Campylobacteraceae</taxon>
        <taxon>Campylobacter</taxon>
    </lineage>
</organism>
<dbReference type="FunFam" id="3.30.1490.20:FF:000002">
    <property type="entry name" value="Succinate--CoA ligase [ADP-forming] subunit beta"/>
    <property type="match status" value="1"/>
</dbReference>
<dbReference type="PIRSF" id="PIRSF001554">
    <property type="entry name" value="SucCS_beta"/>
    <property type="match status" value="1"/>
</dbReference>
<dbReference type="PANTHER" id="PTHR11815">
    <property type="entry name" value="SUCCINYL-COA SYNTHETASE BETA CHAIN"/>
    <property type="match status" value="1"/>
</dbReference>
<comment type="function">
    <text evidence="7">Succinyl-CoA synthetase functions in the citric acid cycle (TCA), coupling the hydrolysis of succinyl-CoA to the synthesis of either ATP or GTP and thus represents the only step of substrate-level phosphorylation in the TCA. The beta subunit provides nucleotide specificity of the enzyme and binds the substrate succinate, while the binding sites for coenzyme A and phosphate are found in the alpha subunit.</text>
</comment>
<dbReference type="FunFam" id="3.30.470.20:FF:000002">
    <property type="entry name" value="Succinate--CoA ligase [ADP-forming] subunit beta"/>
    <property type="match status" value="1"/>
</dbReference>
<dbReference type="Pfam" id="PF08442">
    <property type="entry name" value="ATP-grasp_2"/>
    <property type="match status" value="1"/>
</dbReference>
<dbReference type="InterPro" id="IPR017866">
    <property type="entry name" value="Succ-CoA_synthase_bsu_CS"/>
</dbReference>
<feature type="binding site" evidence="7">
    <location>
        <position position="264"/>
    </location>
    <ligand>
        <name>substrate</name>
        <note>ligand shared with subunit alpha</note>
    </ligand>
</feature>
<dbReference type="HAMAP" id="MF_00558">
    <property type="entry name" value="Succ_CoA_beta"/>
    <property type="match status" value="1"/>
</dbReference>
<comment type="subunit">
    <text evidence="7">Heterotetramer of two alpha and two beta subunits.</text>
</comment>
<feature type="binding site" evidence="7">
    <location>
        <position position="102"/>
    </location>
    <ligand>
        <name>ATP</name>
        <dbReference type="ChEBI" id="CHEBI:30616"/>
    </ligand>
</feature>
<name>A0A1S6U7F9_9BACT</name>
<feature type="binding site" evidence="7">
    <location>
        <position position="213"/>
    </location>
    <ligand>
        <name>Mg(2+)</name>
        <dbReference type="ChEBI" id="CHEBI:18420"/>
    </ligand>
</feature>
<accession>A0A1S6U7F9</accession>
<dbReference type="GO" id="GO:0005524">
    <property type="term" value="F:ATP binding"/>
    <property type="evidence" value="ECO:0007669"/>
    <property type="project" value="UniProtKB-UniRule"/>
</dbReference>
<evidence type="ECO:0000256" key="1">
    <source>
        <dbReference type="ARBA" id="ARBA00009182"/>
    </source>
</evidence>
<feature type="binding site" evidence="7">
    <location>
        <position position="199"/>
    </location>
    <ligand>
        <name>Mg(2+)</name>
        <dbReference type="ChEBI" id="CHEBI:18420"/>
    </ligand>
</feature>
<dbReference type="InterPro" id="IPR005809">
    <property type="entry name" value="Succ_CoA_ligase-like_bsu"/>
</dbReference>
<evidence type="ECO:0000256" key="7">
    <source>
        <dbReference type="HAMAP-Rule" id="MF_00558"/>
    </source>
</evidence>
<feature type="binding site" evidence="7">
    <location>
        <begin position="321"/>
        <end position="323"/>
    </location>
    <ligand>
        <name>substrate</name>
        <note>ligand shared with subunit alpha</note>
    </ligand>
</feature>
<dbReference type="InterPro" id="IPR013650">
    <property type="entry name" value="ATP-grasp_succ-CoA_synth-type"/>
</dbReference>
<evidence type="ECO:0000256" key="2">
    <source>
        <dbReference type="ARBA" id="ARBA00022532"/>
    </source>
</evidence>
<comment type="catalytic activity">
    <reaction evidence="7">
        <text>GTP + succinate + CoA = succinyl-CoA + GDP + phosphate</text>
        <dbReference type="Rhea" id="RHEA:22120"/>
        <dbReference type="ChEBI" id="CHEBI:30031"/>
        <dbReference type="ChEBI" id="CHEBI:37565"/>
        <dbReference type="ChEBI" id="CHEBI:43474"/>
        <dbReference type="ChEBI" id="CHEBI:57287"/>
        <dbReference type="ChEBI" id="CHEBI:57292"/>
        <dbReference type="ChEBI" id="CHEBI:58189"/>
    </reaction>
</comment>
<keyword evidence="3 7" id="KW-0436">Ligase</keyword>
<evidence type="ECO:0000256" key="4">
    <source>
        <dbReference type="ARBA" id="ARBA00022723"/>
    </source>
</evidence>
<proteinExistence type="inferred from homology"/>
<evidence type="ECO:0000313" key="8">
    <source>
        <dbReference type="EMBL" id="AQW87619.1"/>
    </source>
</evidence>
<dbReference type="NCBIfam" id="NF001913">
    <property type="entry name" value="PRK00696.1"/>
    <property type="match status" value="1"/>
</dbReference>
<dbReference type="EMBL" id="CP017258">
    <property type="protein sequence ID" value="AQW87619.1"/>
    <property type="molecule type" value="Genomic_DNA"/>
</dbReference>
<keyword evidence="9" id="KW-1185">Reference proteome</keyword>
<feature type="binding site" evidence="7">
    <location>
        <position position="107"/>
    </location>
    <ligand>
        <name>ATP</name>
        <dbReference type="ChEBI" id="CHEBI:30616"/>
    </ligand>
</feature>
<dbReference type="AlphaFoldDB" id="A0A1S6U7F9"/>
<keyword evidence="4 7" id="KW-0479">Metal-binding</keyword>
<dbReference type="UniPathway" id="UPA00223">
    <property type="reaction ID" value="UER00999"/>
</dbReference>
<keyword evidence="2 7" id="KW-0816">Tricarboxylic acid cycle</keyword>
<dbReference type="FunFam" id="3.40.50.261:FF:000001">
    <property type="entry name" value="Succinate--CoA ligase [ADP-forming] subunit beta"/>
    <property type="match status" value="1"/>
</dbReference>
<dbReference type="GO" id="GO:0006099">
    <property type="term" value="P:tricarboxylic acid cycle"/>
    <property type="evidence" value="ECO:0007669"/>
    <property type="project" value="UniProtKB-UniRule"/>
</dbReference>
<dbReference type="RefSeq" id="WP_078424464.1">
    <property type="nucleotide sequence ID" value="NZ_CP017258.1"/>
</dbReference>
<sequence length="391" mass="42716">MNIHEYQSKKILKDFGVNVMQGIVVSNKEDIDNALDELGGDTFAVKSQIHAGGRAIGGGVKISKNKSEANKFASEMLGSYLVTPQTPKDGILVNKVYIEKALKFKKEFYLCFTFDRINENISLIVSKDGGVSIEETAKTNPELIKRLGIDFQTGLCGFHIQEFLQFLGFDKDLGVKFGKLLKSLYEIYIQKEAILVEINPLVISDDDEFYALDAKLSFDDSALFRHKDIAELDDLTQTNENENQAKALNLSYIKLDGNVGCVVNGAGLAMATMDIIKDLGGSAANFLDVGGSANEDGVSKAFELILRDKNVKVIFVNIFGGIVRCDIIAHGICEACKRLTLNVSVVIRLDGTNSKEAIEILKQSGLSGIYASSNLYDGAKMAVEIAKKGEI</sequence>
<dbReference type="Pfam" id="PF00549">
    <property type="entry name" value="Ligase_CoA"/>
    <property type="match status" value="1"/>
</dbReference>
<dbReference type="Gene3D" id="3.30.1490.20">
    <property type="entry name" value="ATP-grasp fold, A domain"/>
    <property type="match status" value="1"/>
</dbReference>
<reference evidence="9" key="1">
    <citation type="submission" date="2016-09" db="EMBL/GenBank/DDBJ databases">
        <title>Comparative genomics of the Campylobacter concisus group.</title>
        <authorList>
            <person name="Miller W.G."/>
            <person name="Yee E."/>
            <person name="Chapman M.H."/>
            <person name="Huynh S."/>
            <person name="Bono J.L."/>
            <person name="On S.L.W."/>
            <person name="StLeger J."/>
            <person name="Foster G."/>
            <person name="Parker C.T."/>
        </authorList>
    </citation>
    <scope>NUCLEOTIDE SEQUENCE [LARGE SCALE GENOMIC DNA]</scope>
    <source>
        <strain evidence="9">RM18021</strain>
    </source>
</reference>